<evidence type="ECO:0000313" key="1">
    <source>
        <dbReference type="EMBL" id="ADQ52749.1"/>
    </source>
</evidence>
<accession>E5DPW3</accession>
<name>E5DPW3_9CAUD</name>
<dbReference type="OrthoDB" id="10935at10239"/>
<dbReference type="RefSeq" id="YP_009011459.1">
    <property type="nucleotide sequence ID" value="NC_023688.1"/>
</dbReference>
<proteinExistence type="predicted"/>
<reference evidence="1 2" key="1">
    <citation type="journal article" date="2010" name="Virol. J.">
        <title>Genomes of the T4-related bacteriophages as windows on microbial genome evolution.</title>
        <authorList>
            <person name="Petrov V.M."/>
            <person name="Ratnayaka S."/>
            <person name="Nolan J.M."/>
            <person name="Miller E.S."/>
            <person name="Karam J.D."/>
        </authorList>
    </citation>
    <scope>NUCLEOTIDE SEQUENCE [LARGE SCALE GENOMIC DNA]</scope>
</reference>
<evidence type="ECO:0000313" key="2">
    <source>
        <dbReference type="Proteomes" id="UP000008726"/>
    </source>
</evidence>
<gene>
    <name evidence="1" type="ORF">PX29p030</name>
</gene>
<protein>
    <submittedName>
        <fullName evidence="1">Uncharacterized protein</fullName>
    </submittedName>
</protein>
<dbReference type="KEGG" id="vg:18559954"/>
<organism evidence="1 2">
    <name type="scientific">Aeromonas phage PX29</name>
    <dbReference type="NCBI Taxonomy" id="926067"/>
    <lineage>
        <taxon>Viruses</taxon>
        <taxon>Duplodnaviria</taxon>
        <taxon>Heunggongvirae</taxon>
        <taxon>Uroviricota</taxon>
        <taxon>Caudoviricetes</taxon>
        <taxon>Pantevenvirales</taxon>
        <taxon>Straboviridae</taxon>
        <taxon>Angelvirus</taxon>
        <taxon>Angelvirus px29</taxon>
    </lineage>
</organism>
<keyword evidence="2" id="KW-1185">Reference proteome</keyword>
<sequence>MTEKDVQAAIARSREFQLRYDIIVPNCYTQYDNEADLFCLRPSGLCDEIEIKVSRSDFRVDAKKHVRISEKLEKPTLYRTHRMVRKSKREALEAGHMSNYFWYAVPEGLVKPDEVPSWVGLIYIYSHGSAGVVKSAKRLHKQPLSAVESYKTARKMGYKYWNKVLA</sequence>
<dbReference type="GeneID" id="18559954"/>
<dbReference type="EMBL" id="GU396103">
    <property type="protein sequence ID" value="ADQ52749.1"/>
    <property type="molecule type" value="Genomic_DNA"/>
</dbReference>
<dbReference type="Proteomes" id="UP000008726">
    <property type="component" value="Segment"/>
</dbReference>